<keyword evidence="2" id="KW-0805">Transcription regulation</keyword>
<dbReference type="Gene3D" id="1.10.260.40">
    <property type="entry name" value="lambda repressor-like DNA-binding domains"/>
    <property type="match status" value="1"/>
</dbReference>
<dbReference type="Proteomes" id="UP001242480">
    <property type="component" value="Unassembled WGS sequence"/>
</dbReference>
<dbReference type="Pfam" id="PF00532">
    <property type="entry name" value="Peripla_BP_1"/>
    <property type="match status" value="1"/>
</dbReference>
<dbReference type="SUPFAM" id="SSF47413">
    <property type="entry name" value="lambda repressor-like DNA-binding domains"/>
    <property type="match status" value="1"/>
</dbReference>
<accession>A0ABU0JPG6</accession>
<evidence type="ECO:0000313" key="7">
    <source>
        <dbReference type="Proteomes" id="UP001242480"/>
    </source>
</evidence>
<evidence type="ECO:0000259" key="5">
    <source>
        <dbReference type="PROSITE" id="PS50932"/>
    </source>
</evidence>
<name>A0ABU0JPG6_9HYPH</name>
<dbReference type="Pfam" id="PF00356">
    <property type="entry name" value="LacI"/>
    <property type="match status" value="1"/>
</dbReference>
<dbReference type="CDD" id="cd01392">
    <property type="entry name" value="HTH_LacI"/>
    <property type="match status" value="1"/>
</dbReference>
<gene>
    <name evidence="6" type="ORF">QO011_008424</name>
</gene>
<evidence type="ECO:0000256" key="2">
    <source>
        <dbReference type="ARBA" id="ARBA00023015"/>
    </source>
</evidence>
<dbReference type="SMART" id="SM00354">
    <property type="entry name" value="HTH_LACI"/>
    <property type="match status" value="1"/>
</dbReference>
<evidence type="ECO:0000256" key="4">
    <source>
        <dbReference type="ARBA" id="ARBA00023163"/>
    </source>
</evidence>
<keyword evidence="4" id="KW-0804">Transcription</keyword>
<dbReference type="PANTHER" id="PTHR30146">
    <property type="entry name" value="LACI-RELATED TRANSCRIPTIONAL REPRESSOR"/>
    <property type="match status" value="1"/>
</dbReference>
<keyword evidence="3" id="KW-0238">DNA-binding</keyword>
<evidence type="ECO:0000313" key="6">
    <source>
        <dbReference type="EMBL" id="MDQ0475381.1"/>
    </source>
</evidence>
<dbReference type="InterPro" id="IPR010982">
    <property type="entry name" value="Lambda_DNA-bd_dom_sf"/>
</dbReference>
<feature type="domain" description="HTH lacI-type" evidence="5">
    <location>
        <begin position="1"/>
        <end position="44"/>
    </location>
</feature>
<sequence>MSVATVSHVVNGSRRVSPEVKARVLKAIAALKYRRDGIARSLRMSQTRTIGLMISDISNPFFADFVRGIEDAVHARDPNYNLILCNSEEQEDKERRLFDVVLEKRVDGIVIVPAGGNRDYLNDLIGTGLPVVFADRFLPGLDADAVIVDNRDASFRLVTHLVRLGHRRIAALNAHLAATSIRERIEGYRDALEAAGIPFDERLVVTSRSRIEDAVVAGSEVLDLRPAPTAAFCTNNFMTLGLIRALSDRGLRCPEDMAVIGFDDFPWASTFRPRLTVVSQPSYALGQEAANLLFDRLLKKRTGPPVRLTLGTSLIIRESCGAHARVPA</sequence>
<dbReference type="InterPro" id="IPR028082">
    <property type="entry name" value="Peripla_BP_I"/>
</dbReference>
<proteinExistence type="predicted"/>
<reference evidence="6 7" key="1">
    <citation type="submission" date="2023-07" db="EMBL/GenBank/DDBJ databases">
        <title>Genomic Encyclopedia of Type Strains, Phase IV (KMG-IV): sequencing the most valuable type-strain genomes for metagenomic binning, comparative biology and taxonomic classification.</title>
        <authorList>
            <person name="Goeker M."/>
        </authorList>
    </citation>
    <scope>NUCLEOTIDE SEQUENCE [LARGE SCALE GENOMIC DNA]</scope>
    <source>
        <strain evidence="6 7">DSM 19619</strain>
    </source>
</reference>
<keyword evidence="7" id="KW-1185">Reference proteome</keyword>
<dbReference type="SUPFAM" id="SSF53822">
    <property type="entry name" value="Periplasmic binding protein-like I"/>
    <property type="match status" value="1"/>
</dbReference>
<comment type="caution">
    <text evidence="6">The sequence shown here is derived from an EMBL/GenBank/DDBJ whole genome shotgun (WGS) entry which is preliminary data.</text>
</comment>
<dbReference type="EMBL" id="JAUSVX010000035">
    <property type="protein sequence ID" value="MDQ0475381.1"/>
    <property type="molecule type" value="Genomic_DNA"/>
</dbReference>
<evidence type="ECO:0000256" key="3">
    <source>
        <dbReference type="ARBA" id="ARBA00023125"/>
    </source>
</evidence>
<keyword evidence="1" id="KW-0678">Repressor</keyword>
<dbReference type="Gene3D" id="3.40.50.2300">
    <property type="match status" value="2"/>
</dbReference>
<dbReference type="InterPro" id="IPR000843">
    <property type="entry name" value="HTH_LacI"/>
</dbReference>
<dbReference type="PROSITE" id="PS50932">
    <property type="entry name" value="HTH_LACI_2"/>
    <property type="match status" value="1"/>
</dbReference>
<evidence type="ECO:0000256" key="1">
    <source>
        <dbReference type="ARBA" id="ARBA00022491"/>
    </source>
</evidence>
<dbReference type="CDD" id="cd19977">
    <property type="entry name" value="PBP1_EndR-like"/>
    <property type="match status" value="1"/>
</dbReference>
<protein>
    <submittedName>
        <fullName evidence="6">LacI family transcriptional regulator</fullName>
    </submittedName>
</protein>
<dbReference type="PANTHER" id="PTHR30146:SF148">
    <property type="entry name" value="HTH-TYPE TRANSCRIPTIONAL REPRESSOR PURR-RELATED"/>
    <property type="match status" value="1"/>
</dbReference>
<dbReference type="InterPro" id="IPR001761">
    <property type="entry name" value="Peripla_BP/Lac1_sug-bd_dom"/>
</dbReference>
<organism evidence="6 7">
    <name type="scientific">Labrys wisconsinensis</name>
    <dbReference type="NCBI Taxonomy" id="425677"/>
    <lineage>
        <taxon>Bacteria</taxon>
        <taxon>Pseudomonadati</taxon>
        <taxon>Pseudomonadota</taxon>
        <taxon>Alphaproteobacteria</taxon>
        <taxon>Hyphomicrobiales</taxon>
        <taxon>Xanthobacteraceae</taxon>
        <taxon>Labrys</taxon>
    </lineage>
</organism>